<gene>
    <name evidence="1" type="ORF">DSAG12_01633</name>
</gene>
<proteinExistence type="predicted"/>
<reference evidence="1 2" key="2">
    <citation type="journal article" date="2024" name="Int. J. Syst. Evol. Microbiol.">
        <title>Promethearchaeum syntrophicum gen. nov., sp. nov., an anaerobic, obligately syntrophic archaeon, the first isolate of the lineage 'Asgard' archaea, and proposal of the new archaeal phylum Promethearchaeota phyl. nov. and kingdom Promethearchaeati regn. nov.</title>
        <authorList>
            <person name="Imachi H."/>
            <person name="Nobu M.K."/>
            <person name="Kato S."/>
            <person name="Takaki Y."/>
            <person name="Miyazaki M."/>
            <person name="Miyata M."/>
            <person name="Ogawara M."/>
            <person name="Saito Y."/>
            <person name="Sakai S."/>
            <person name="Tahara Y.O."/>
            <person name="Takano Y."/>
            <person name="Tasumi E."/>
            <person name="Uematsu K."/>
            <person name="Yoshimura T."/>
            <person name="Itoh T."/>
            <person name="Ohkuma M."/>
            <person name="Takai K."/>
        </authorList>
    </citation>
    <scope>NUCLEOTIDE SEQUENCE [LARGE SCALE GENOMIC DNA]</scope>
    <source>
        <strain evidence="1 2">MK-D1</strain>
    </source>
</reference>
<dbReference type="AlphaFoldDB" id="A0A5B9DB19"/>
<keyword evidence="2" id="KW-1185">Reference proteome</keyword>
<sequence length="172" mass="20210">MRIDLKDLSRDELLDYIEMLSKNWLAHDGCWFQGIESELGIDTAMKYDRIGWQRFTQIEAKQIKKFLKLEEHPGIPGLIKALKFRLYANINVQEIIDITDNSCVFHMNKCRVQTARTRKGLEDFPCKSVGIVEYSYFASTIDDRIETECICCPPDIHPEEYYCAWKFTLKEN</sequence>
<dbReference type="KEGG" id="psyt:DSAG12_01633"/>
<dbReference type="Proteomes" id="UP000321408">
    <property type="component" value="Chromosome"/>
</dbReference>
<reference evidence="1 2" key="1">
    <citation type="journal article" date="2020" name="Nature">
        <title>Isolation of an archaeon at the prokaryote-eukaryote interface.</title>
        <authorList>
            <person name="Imachi H."/>
            <person name="Nobu M.K."/>
            <person name="Nakahara N."/>
            <person name="Morono Y."/>
            <person name="Ogawara M."/>
            <person name="Takaki Y."/>
            <person name="Takano Y."/>
            <person name="Uematsu K."/>
            <person name="Ikuta T."/>
            <person name="Ito M."/>
            <person name="Matsui Y."/>
            <person name="Miyazaki M."/>
            <person name="Murata K."/>
            <person name="Saito Y."/>
            <person name="Sakai S."/>
            <person name="Song C."/>
            <person name="Tasumi E."/>
            <person name="Yamanaka Y."/>
            <person name="Yamaguchi T."/>
            <person name="Kamagata Y."/>
            <person name="Tamaki H."/>
            <person name="Takai K."/>
        </authorList>
    </citation>
    <scope>NUCLEOTIDE SEQUENCE [LARGE SCALE GENOMIC DNA]</scope>
    <source>
        <strain evidence="1 2">MK-D1</strain>
    </source>
</reference>
<dbReference type="EMBL" id="CP042905">
    <property type="protein sequence ID" value="QEE15806.1"/>
    <property type="molecule type" value="Genomic_DNA"/>
</dbReference>
<organism evidence="1 2">
    <name type="scientific">Promethearchaeum syntrophicum</name>
    <dbReference type="NCBI Taxonomy" id="2594042"/>
    <lineage>
        <taxon>Archaea</taxon>
        <taxon>Promethearchaeati</taxon>
        <taxon>Promethearchaeota</taxon>
        <taxon>Promethearchaeia</taxon>
        <taxon>Promethearchaeales</taxon>
        <taxon>Promethearchaeaceae</taxon>
        <taxon>Promethearchaeum</taxon>
    </lineage>
</organism>
<name>A0A5B9DB19_9ARCH</name>
<dbReference type="RefSeq" id="WP_244626316.1">
    <property type="nucleotide sequence ID" value="NZ_CP042905.2"/>
</dbReference>
<dbReference type="Pfam" id="PF19620">
    <property type="entry name" value="DUF6125"/>
    <property type="match status" value="1"/>
</dbReference>
<evidence type="ECO:0000313" key="1">
    <source>
        <dbReference type="EMBL" id="QEE15806.1"/>
    </source>
</evidence>
<protein>
    <submittedName>
        <fullName evidence="1">DUF6125 family protein</fullName>
    </submittedName>
</protein>
<accession>A0A5B9DB19</accession>
<dbReference type="GeneID" id="41329626"/>
<evidence type="ECO:0000313" key="2">
    <source>
        <dbReference type="Proteomes" id="UP000321408"/>
    </source>
</evidence>